<evidence type="ECO:0000259" key="1">
    <source>
        <dbReference type="SMART" id="SM00858"/>
    </source>
</evidence>
<evidence type="ECO:0000313" key="3">
    <source>
        <dbReference type="Proteomes" id="UP001165667"/>
    </source>
</evidence>
<dbReference type="SMART" id="SM00858">
    <property type="entry name" value="SAF"/>
    <property type="match status" value="1"/>
</dbReference>
<dbReference type="InterPro" id="IPR017592">
    <property type="entry name" value="Pilus_assmbl_Flp-typ_CpaB"/>
</dbReference>
<evidence type="ECO:0000313" key="2">
    <source>
        <dbReference type="EMBL" id="MCW6506490.1"/>
    </source>
</evidence>
<gene>
    <name evidence="2" type="primary">cpaB</name>
    <name evidence="2" type="ORF">M8523_00460</name>
</gene>
<name>A0AA41YX69_9HYPH</name>
<dbReference type="Proteomes" id="UP001165667">
    <property type="component" value="Unassembled WGS sequence"/>
</dbReference>
<proteinExistence type="predicted"/>
<dbReference type="NCBIfam" id="TIGR03177">
    <property type="entry name" value="pilus_cpaB"/>
    <property type="match status" value="1"/>
</dbReference>
<dbReference type="AlphaFoldDB" id="A0AA41YX69"/>
<protein>
    <submittedName>
        <fullName evidence="2">Flp pilus assembly protein CpaB</fullName>
    </submittedName>
</protein>
<dbReference type="InterPro" id="IPR013974">
    <property type="entry name" value="SAF"/>
</dbReference>
<organism evidence="2 3">
    <name type="scientific">Lichenifustis flavocetrariae</name>
    <dbReference type="NCBI Taxonomy" id="2949735"/>
    <lineage>
        <taxon>Bacteria</taxon>
        <taxon>Pseudomonadati</taxon>
        <taxon>Pseudomonadota</taxon>
        <taxon>Alphaproteobacteria</taxon>
        <taxon>Hyphomicrobiales</taxon>
        <taxon>Lichenihabitantaceae</taxon>
        <taxon>Lichenifustis</taxon>
    </lineage>
</organism>
<dbReference type="InterPro" id="IPR031571">
    <property type="entry name" value="RcpC_dom"/>
</dbReference>
<dbReference type="Pfam" id="PF08666">
    <property type="entry name" value="SAF"/>
    <property type="match status" value="1"/>
</dbReference>
<accession>A0AA41YX69</accession>
<reference evidence="2" key="1">
    <citation type="submission" date="2022-05" db="EMBL/GenBank/DDBJ databases">
        <authorList>
            <person name="Pankratov T."/>
        </authorList>
    </citation>
    <scope>NUCLEOTIDE SEQUENCE</scope>
    <source>
        <strain evidence="2">BP6-180914</strain>
    </source>
</reference>
<comment type="caution">
    <text evidence="2">The sequence shown here is derived from an EMBL/GenBank/DDBJ whole genome shotgun (WGS) entry which is preliminary data.</text>
</comment>
<keyword evidence="3" id="KW-1185">Reference proteome</keyword>
<dbReference type="EMBL" id="JAMOIM010000001">
    <property type="protein sequence ID" value="MCW6506490.1"/>
    <property type="molecule type" value="Genomic_DNA"/>
</dbReference>
<feature type="domain" description="SAF" evidence="1">
    <location>
        <begin position="46"/>
        <end position="112"/>
    </location>
</feature>
<dbReference type="RefSeq" id="WP_282582853.1">
    <property type="nucleotide sequence ID" value="NZ_JAMOIM010000001.1"/>
</dbReference>
<sequence>MNPIRIAVLVLGVAAAGGALMLAMAPKPAPVVSQAAAPTLAPVPTDQVMVAARDLPLGKILTPADLSWQAWPKEAVAPFMIHRDDKAMADIAGSIVRAAFYPGEPIRRERLIKGANSGFLSAVLPSGKRAVAITIDMQGSTSAGGFVLPNDRVDVLRTVKASAAPGASETYVTETLLTNIRVLAIGQSVEDKNGQTVVTGSTATLELDPVQAETVVLAQRTGQLSLTLRSMLDAAQTGDPARVADGRTTVIRFGVEADGATH</sequence>
<dbReference type="Pfam" id="PF16976">
    <property type="entry name" value="RcpC"/>
    <property type="match status" value="1"/>
</dbReference>
<dbReference type="CDD" id="cd11614">
    <property type="entry name" value="SAF_CpaB_FlgA_like"/>
    <property type="match status" value="1"/>
</dbReference>